<keyword evidence="2" id="KW-1185">Reference proteome</keyword>
<dbReference type="EMBL" id="QKWP01000010">
    <property type="protein sequence ID" value="RIB30546.1"/>
    <property type="molecule type" value="Genomic_DNA"/>
</dbReference>
<dbReference type="AlphaFoldDB" id="A0A397WDN8"/>
<accession>A0A397WDN8</accession>
<evidence type="ECO:0000313" key="1">
    <source>
        <dbReference type="EMBL" id="RIB30546.1"/>
    </source>
</evidence>
<evidence type="ECO:0000313" key="2">
    <source>
        <dbReference type="Proteomes" id="UP000266673"/>
    </source>
</evidence>
<gene>
    <name evidence="1" type="ORF">C2G38_2152274</name>
</gene>
<comment type="caution">
    <text evidence="1">The sequence shown here is derived from an EMBL/GenBank/DDBJ whole genome shotgun (WGS) entry which is preliminary data.</text>
</comment>
<sequence>MDYGGPRKVSNSQEFLKKNPKNILIHQEKPKVADFGLLKQINEIKGKREVPIEETKIIHDMLIQIIPDEEQVEKDTGQLKGAQQIELETDRREMLAQICDLQNQYLKNLNEDNEFKEALYLNIKPYKKALTLLEITINQYLESSKGERVLKMQFAIFWKSSHVLECKLSQENKLVLDNNGSMGKSTFNHYLARQLWDKYNQQEIMQPIPLFIALAPLKGWINQNNDFIEAYLQQSANLSNDKINKL</sequence>
<reference evidence="1 2" key="1">
    <citation type="submission" date="2018-06" db="EMBL/GenBank/DDBJ databases">
        <title>Comparative genomics reveals the genomic features of Rhizophagus irregularis, R. cerebriforme, R. diaphanum and Gigaspora rosea, and their symbiotic lifestyle signature.</title>
        <authorList>
            <person name="Morin E."/>
            <person name="San Clemente H."/>
            <person name="Chen E.C.H."/>
            <person name="De La Providencia I."/>
            <person name="Hainaut M."/>
            <person name="Kuo A."/>
            <person name="Kohler A."/>
            <person name="Murat C."/>
            <person name="Tang N."/>
            <person name="Roy S."/>
            <person name="Loubradou J."/>
            <person name="Henrissat B."/>
            <person name="Grigoriev I.V."/>
            <person name="Corradi N."/>
            <person name="Roux C."/>
            <person name="Martin F.M."/>
        </authorList>
    </citation>
    <scope>NUCLEOTIDE SEQUENCE [LARGE SCALE GENOMIC DNA]</scope>
    <source>
        <strain evidence="1 2">DAOM 194757</strain>
    </source>
</reference>
<dbReference type="Proteomes" id="UP000266673">
    <property type="component" value="Unassembled WGS sequence"/>
</dbReference>
<protein>
    <submittedName>
        <fullName evidence="1">Uncharacterized protein</fullName>
    </submittedName>
</protein>
<organism evidence="1 2">
    <name type="scientific">Gigaspora rosea</name>
    <dbReference type="NCBI Taxonomy" id="44941"/>
    <lineage>
        <taxon>Eukaryota</taxon>
        <taxon>Fungi</taxon>
        <taxon>Fungi incertae sedis</taxon>
        <taxon>Mucoromycota</taxon>
        <taxon>Glomeromycotina</taxon>
        <taxon>Glomeromycetes</taxon>
        <taxon>Diversisporales</taxon>
        <taxon>Gigasporaceae</taxon>
        <taxon>Gigaspora</taxon>
    </lineage>
</organism>
<dbReference type="OrthoDB" id="538223at2759"/>
<proteinExistence type="predicted"/>
<name>A0A397WDN8_9GLOM</name>